<protein>
    <submittedName>
        <fullName evidence="2">Uncharacterized protein</fullName>
    </submittedName>
</protein>
<organism evidence="2 3">
    <name type="scientific">Nonomuraea antimicrobica</name>
    <dbReference type="NCBI Taxonomy" id="561173"/>
    <lineage>
        <taxon>Bacteria</taxon>
        <taxon>Bacillati</taxon>
        <taxon>Actinomycetota</taxon>
        <taxon>Actinomycetes</taxon>
        <taxon>Streptosporangiales</taxon>
        <taxon>Streptosporangiaceae</taxon>
        <taxon>Nonomuraea</taxon>
    </lineage>
</organism>
<gene>
    <name evidence="2" type="ORF">GCM10022224_095150</name>
</gene>
<dbReference type="EMBL" id="BAAAZP010000224">
    <property type="protein sequence ID" value="GAA3714442.1"/>
    <property type="molecule type" value="Genomic_DNA"/>
</dbReference>
<evidence type="ECO:0000313" key="2">
    <source>
        <dbReference type="EMBL" id="GAA3714442.1"/>
    </source>
</evidence>
<name>A0ABP7E813_9ACTN</name>
<evidence type="ECO:0000256" key="1">
    <source>
        <dbReference type="SAM" id="MobiDB-lite"/>
    </source>
</evidence>
<comment type="caution">
    <text evidence="2">The sequence shown here is derived from an EMBL/GenBank/DDBJ whole genome shotgun (WGS) entry which is preliminary data.</text>
</comment>
<accession>A0ABP7E813</accession>
<evidence type="ECO:0000313" key="3">
    <source>
        <dbReference type="Proteomes" id="UP001500902"/>
    </source>
</evidence>
<reference evidence="3" key="1">
    <citation type="journal article" date="2019" name="Int. J. Syst. Evol. Microbiol.">
        <title>The Global Catalogue of Microorganisms (GCM) 10K type strain sequencing project: providing services to taxonomists for standard genome sequencing and annotation.</title>
        <authorList>
            <consortium name="The Broad Institute Genomics Platform"/>
            <consortium name="The Broad Institute Genome Sequencing Center for Infectious Disease"/>
            <person name="Wu L."/>
            <person name="Ma J."/>
        </authorList>
    </citation>
    <scope>NUCLEOTIDE SEQUENCE [LARGE SCALE GENOMIC DNA]</scope>
    <source>
        <strain evidence="3">JCM 16904</strain>
    </source>
</reference>
<proteinExistence type="predicted"/>
<keyword evidence="3" id="KW-1185">Reference proteome</keyword>
<feature type="region of interest" description="Disordered" evidence="1">
    <location>
        <begin position="1"/>
        <end position="44"/>
    </location>
</feature>
<dbReference type="Proteomes" id="UP001500902">
    <property type="component" value="Unassembled WGS sequence"/>
</dbReference>
<sequence>MGGPVGPDPVAGGRGCSFRAGAPHEQGKRRTACDRAGGGAQAHSRQAAGVLLRILLKNAARVKQSQTVKEEQGT</sequence>